<protein>
    <recommendedName>
        <fullName evidence="3">histidinol-phosphatase</fullName>
        <ecNumber evidence="3">3.1.3.15</ecNumber>
    </recommendedName>
</protein>
<comment type="similarity">
    <text evidence="2">Belongs to the PHP hydrolase family. HisK subfamily.</text>
</comment>
<gene>
    <name evidence="9" type="ORF">K6T50_03205</name>
</gene>
<dbReference type="Pfam" id="PF02811">
    <property type="entry name" value="PHP"/>
    <property type="match status" value="1"/>
</dbReference>
<dbReference type="AlphaFoldDB" id="A0A8T8WEL0"/>
<evidence type="ECO:0000256" key="2">
    <source>
        <dbReference type="ARBA" id="ARBA00009152"/>
    </source>
</evidence>
<dbReference type="EC" id="3.1.3.15" evidence="3"/>
<evidence type="ECO:0000256" key="6">
    <source>
        <dbReference type="ARBA" id="ARBA00023102"/>
    </source>
</evidence>
<dbReference type="GeneID" id="67209853"/>
<dbReference type="SUPFAM" id="SSF89550">
    <property type="entry name" value="PHP domain-like"/>
    <property type="match status" value="1"/>
</dbReference>
<dbReference type="InterPro" id="IPR004013">
    <property type="entry name" value="PHP_dom"/>
</dbReference>
<evidence type="ECO:0000256" key="3">
    <source>
        <dbReference type="ARBA" id="ARBA00013085"/>
    </source>
</evidence>
<evidence type="ECO:0000259" key="8">
    <source>
        <dbReference type="Pfam" id="PF02811"/>
    </source>
</evidence>
<sequence length="262" mass="29338">MHHDYHVHSTYSDGYFIEFMATAAAEAGLSGIGIADHCVVSEDPAEDRYRREMGFNLDLTYERRRDAIERLRDRVDVRLFDAVELDYEPRDEAAIASFLEEAEFDYAIGSVHDLEDVNVHVRDYFADKSERERRALVDEYFEKLVALAESELFAIAAHPDLVERNPALRGLATRDHYDRAAAAFAESRTVPELNAGRVLDDYGALHPAPGFLDALADHGVAVAVGTDSHRPAAIEPRVERIDAELAERGLEPVRVMDVPDAS</sequence>
<reference evidence="9 10" key="1">
    <citation type="journal article" date="2021" name="Int. J. Syst. Evol. Microbiol.">
        <title>Halobaculum halophilum sp. nov. and Halobaculum salinum sp. nov., isolated from salt lake and saline soil.</title>
        <authorList>
            <person name="Cui H.L."/>
            <person name="Shi X.W."/>
            <person name="Yin X.M."/>
            <person name="Yang X.Y."/>
            <person name="Hou J."/>
            <person name="Zhu L."/>
        </authorList>
    </citation>
    <scope>NUCLEOTIDE SEQUENCE [LARGE SCALE GENOMIC DNA]</scope>
    <source>
        <strain evidence="9 10">NBRC 109044</strain>
    </source>
</reference>
<accession>A0A8T8WEL0</accession>
<dbReference type="Gene3D" id="3.20.20.140">
    <property type="entry name" value="Metal-dependent hydrolases"/>
    <property type="match status" value="1"/>
</dbReference>
<dbReference type="InterPro" id="IPR016195">
    <property type="entry name" value="Pol/histidinol_Pase-like"/>
</dbReference>
<dbReference type="PANTHER" id="PTHR21039">
    <property type="entry name" value="HISTIDINOL PHOSPHATASE-RELATED"/>
    <property type="match status" value="1"/>
</dbReference>
<evidence type="ECO:0000256" key="4">
    <source>
        <dbReference type="ARBA" id="ARBA00022605"/>
    </source>
</evidence>
<feature type="domain" description="PHP" evidence="8">
    <location>
        <begin position="4"/>
        <end position="194"/>
    </location>
</feature>
<dbReference type="InterPro" id="IPR010140">
    <property type="entry name" value="Histidinol_P_phosphatase_HisJ"/>
</dbReference>
<evidence type="ECO:0000313" key="10">
    <source>
        <dbReference type="Proteomes" id="UP000826254"/>
    </source>
</evidence>
<dbReference type="Proteomes" id="UP000826254">
    <property type="component" value="Chromosome"/>
</dbReference>
<dbReference type="RefSeq" id="WP_222607986.1">
    <property type="nucleotide sequence ID" value="NZ_CP081958.1"/>
</dbReference>
<evidence type="ECO:0000313" key="9">
    <source>
        <dbReference type="EMBL" id="QZP38183.1"/>
    </source>
</evidence>
<comment type="pathway">
    <text evidence="1">Amino-acid biosynthesis; L-histidine biosynthesis; L-histidine from 5-phospho-alpha-D-ribose 1-diphosphate: step 8/9.</text>
</comment>
<dbReference type="GO" id="GO:0005737">
    <property type="term" value="C:cytoplasm"/>
    <property type="evidence" value="ECO:0007669"/>
    <property type="project" value="TreeGrafter"/>
</dbReference>
<keyword evidence="4" id="KW-0028">Amino-acid biosynthesis</keyword>
<dbReference type="PANTHER" id="PTHR21039:SF0">
    <property type="entry name" value="HISTIDINOL-PHOSPHATASE"/>
    <property type="match status" value="1"/>
</dbReference>
<dbReference type="GO" id="GO:0000105">
    <property type="term" value="P:L-histidine biosynthetic process"/>
    <property type="evidence" value="ECO:0007669"/>
    <property type="project" value="UniProtKB-KW"/>
</dbReference>
<dbReference type="KEGG" id="hmp:K6T50_03205"/>
<dbReference type="EMBL" id="CP081958">
    <property type="protein sequence ID" value="QZP38183.1"/>
    <property type="molecule type" value="Genomic_DNA"/>
</dbReference>
<name>A0A8T8WEL0_9EURY</name>
<comment type="catalytic activity">
    <reaction evidence="7">
        <text>L-histidinol phosphate + H2O = L-histidinol + phosphate</text>
        <dbReference type="Rhea" id="RHEA:14465"/>
        <dbReference type="ChEBI" id="CHEBI:15377"/>
        <dbReference type="ChEBI" id="CHEBI:43474"/>
        <dbReference type="ChEBI" id="CHEBI:57699"/>
        <dbReference type="ChEBI" id="CHEBI:57980"/>
        <dbReference type="EC" id="3.1.3.15"/>
    </reaction>
</comment>
<organism evidence="9 10">
    <name type="scientific">Halobaculum magnesiiphilum</name>
    <dbReference type="NCBI Taxonomy" id="1017351"/>
    <lineage>
        <taxon>Archaea</taxon>
        <taxon>Methanobacteriati</taxon>
        <taxon>Methanobacteriota</taxon>
        <taxon>Stenosarchaea group</taxon>
        <taxon>Halobacteria</taxon>
        <taxon>Halobacteriales</taxon>
        <taxon>Haloferacaceae</taxon>
        <taxon>Halobaculum</taxon>
    </lineage>
</organism>
<keyword evidence="10" id="KW-1185">Reference proteome</keyword>
<evidence type="ECO:0000256" key="5">
    <source>
        <dbReference type="ARBA" id="ARBA00022801"/>
    </source>
</evidence>
<proteinExistence type="inferred from homology"/>
<dbReference type="GO" id="GO:0004401">
    <property type="term" value="F:histidinol-phosphatase activity"/>
    <property type="evidence" value="ECO:0007669"/>
    <property type="project" value="UniProtKB-EC"/>
</dbReference>
<evidence type="ECO:0000256" key="7">
    <source>
        <dbReference type="ARBA" id="ARBA00049158"/>
    </source>
</evidence>
<evidence type="ECO:0000256" key="1">
    <source>
        <dbReference type="ARBA" id="ARBA00004970"/>
    </source>
</evidence>
<keyword evidence="6" id="KW-0368">Histidine biosynthesis</keyword>
<keyword evidence="5" id="KW-0378">Hydrolase</keyword>